<dbReference type="EnsemblPlants" id="KQK06310">
    <property type="protein sequence ID" value="KQK06310"/>
    <property type="gene ID" value="BRADI_2g25640v3"/>
</dbReference>
<feature type="region of interest" description="Disordered" evidence="2">
    <location>
        <begin position="243"/>
        <end position="264"/>
    </location>
</feature>
<feature type="compositionally biased region" description="Polar residues" evidence="2">
    <location>
        <begin position="244"/>
        <end position="264"/>
    </location>
</feature>
<dbReference type="GeneID" id="100842340"/>
<dbReference type="InterPro" id="IPR058935">
    <property type="entry name" value="At4g15545-like_C"/>
</dbReference>
<feature type="compositionally biased region" description="Low complexity" evidence="2">
    <location>
        <begin position="174"/>
        <end position="186"/>
    </location>
</feature>
<evidence type="ECO:0000256" key="1">
    <source>
        <dbReference type="SAM" id="Coils"/>
    </source>
</evidence>
<gene>
    <name evidence="5" type="primary">LOC100842340</name>
    <name evidence="4" type="ORF">BRADI_2g25640v3</name>
</gene>
<dbReference type="GO" id="GO:0010168">
    <property type="term" value="C:ER body"/>
    <property type="evidence" value="ECO:0000318"/>
    <property type="project" value="GO_Central"/>
</dbReference>
<dbReference type="Gramene" id="KQK06310">
    <property type="protein sequence ID" value="KQK06310"/>
    <property type="gene ID" value="BRADI_2g25640v3"/>
</dbReference>
<dbReference type="GO" id="GO:0005783">
    <property type="term" value="C:endoplasmic reticulum"/>
    <property type="evidence" value="ECO:0007669"/>
    <property type="project" value="EnsemblPlants"/>
</dbReference>
<evidence type="ECO:0000313" key="6">
    <source>
        <dbReference type="Proteomes" id="UP000008810"/>
    </source>
</evidence>
<dbReference type="InterPro" id="IPR058936">
    <property type="entry name" value="At4g15545-like"/>
</dbReference>
<dbReference type="EMBL" id="CM000881">
    <property type="protein sequence ID" value="KQK06310.1"/>
    <property type="molecule type" value="Genomic_DNA"/>
</dbReference>
<evidence type="ECO:0000313" key="5">
    <source>
        <dbReference type="EnsemblPlants" id="KQK06310"/>
    </source>
</evidence>
<sequence>MAEEGEEAPPAVEFGLPRELAAVLPTDPFEQLDVARKITSIALASRVGRLEAECARLRAQLAERDDATEDLRERVEQLDSALALATDRLRLAEEEKETLLKENATLSNTVNKLNRDVAKLEVFKKTLMQSLQEDDDNPKIAPRAKLTEASSFNSAPSVGDEHSAFPTSKSSQLSETASSVSEGSSHAEPDVPMPPRSHVYLPSYNSTPKLTPPGSPPRGYAPLSPPRRHSISVASMNRLDDRSSVFSSNHSSMTSPFEAASQTGRTRVDGKEFFRQVRNRLSYEQFSAFLANVKELNAHKQTREDTLRKADEIFGAENSDLYTIFESLITRSHH</sequence>
<accession>I1HJI5</accession>
<dbReference type="PANTHER" id="PTHR47383">
    <property type="entry name" value="OS03G0659800 PROTEIN"/>
    <property type="match status" value="1"/>
</dbReference>
<dbReference type="Proteomes" id="UP000008810">
    <property type="component" value="Chromosome 2"/>
</dbReference>
<dbReference type="ExpressionAtlas" id="I1HJI5">
    <property type="expression patterns" value="baseline"/>
</dbReference>
<feature type="coiled-coil region" evidence="1">
    <location>
        <begin position="47"/>
        <end position="116"/>
    </location>
</feature>
<dbReference type="STRING" id="15368.I1HJI5"/>
<dbReference type="RefSeq" id="XP_003568476.1">
    <property type="nucleotide sequence ID" value="XM_003568428.4"/>
</dbReference>
<dbReference type="OMA" id="YKTRVSG"/>
<dbReference type="Pfam" id="PF25972">
    <property type="entry name" value="At4g15545_C"/>
    <property type="match status" value="1"/>
</dbReference>
<evidence type="ECO:0000256" key="2">
    <source>
        <dbReference type="SAM" id="MobiDB-lite"/>
    </source>
</evidence>
<dbReference type="HOGENOM" id="CLU_052741_3_1_1"/>
<keyword evidence="1" id="KW-0175">Coiled coil</keyword>
<keyword evidence="6" id="KW-1185">Reference proteome</keyword>
<feature type="region of interest" description="Disordered" evidence="2">
    <location>
        <begin position="150"/>
        <end position="227"/>
    </location>
</feature>
<dbReference type="PANTHER" id="PTHR47383:SF3">
    <property type="entry name" value="WAT1-RELATED PROTEIN"/>
    <property type="match status" value="1"/>
</dbReference>
<evidence type="ECO:0000259" key="3">
    <source>
        <dbReference type="Pfam" id="PF25972"/>
    </source>
</evidence>
<dbReference type="KEGG" id="bdi:100842340"/>
<dbReference type="eggNOG" id="ENOG502QUBG">
    <property type="taxonomic scope" value="Eukaryota"/>
</dbReference>
<reference evidence="5" key="3">
    <citation type="submission" date="2018-08" db="UniProtKB">
        <authorList>
            <consortium name="EnsemblPlants"/>
        </authorList>
    </citation>
    <scope>IDENTIFICATION</scope>
    <source>
        <strain evidence="5">cv. Bd21</strain>
    </source>
</reference>
<dbReference type="OrthoDB" id="5599468at2759"/>
<reference evidence="4 5" key="1">
    <citation type="journal article" date="2010" name="Nature">
        <title>Genome sequencing and analysis of the model grass Brachypodium distachyon.</title>
        <authorList>
            <consortium name="International Brachypodium Initiative"/>
        </authorList>
    </citation>
    <scope>NUCLEOTIDE SEQUENCE [LARGE SCALE GENOMIC DNA]</scope>
    <source>
        <strain evidence="4">Bd21</strain>
        <strain evidence="5">cv. Bd21</strain>
    </source>
</reference>
<proteinExistence type="predicted"/>
<reference evidence="4" key="2">
    <citation type="submission" date="2017-06" db="EMBL/GenBank/DDBJ databases">
        <title>WGS assembly of Brachypodium distachyon.</title>
        <authorList>
            <consortium name="The International Brachypodium Initiative"/>
            <person name="Lucas S."/>
            <person name="Harmon-Smith M."/>
            <person name="Lail K."/>
            <person name="Tice H."/>
            <person name="Grimwood J."/>
            <person name="Bruce D."/>
            <person name="Barry K."/>
            <person name="Shu S."/>
            <person name="Lindquist E."/>
            <person name="Wang M."/>
            <person name="Pitluck S."/>
            <person name="Vogel J.P."/>
            <person name="Garvin D.F."/>
            <person name="Mockler T.C."/>
            <person name="Schmutz J."/>
            <person name="Rokhsar D."/>
            <person name="Bevan M.W."/>
        </authorList>
    </citation>
    <scope>NUCLEOTIDE SEQUENCE</scope>
    <source>
        <strain evidence="4">Bd21</strain>
    </source>
</reference>
<name>I1HJI5_BRADI</name>
<protein>
    <recommendedName>
        <fullName evidence="3">At4g15545-like C-terminal domain-containing protein</fullName>
    </recommendedName>
</protein>
<feature type="domain" description="At4g15545-like C-terminal" evidence="3">
    <location>
        <begin position="267"/>
        <end position="331"/>
    </location>
</feature>
<evidence type="ECO:0000313" key="4">
    <source>
        <dbReference type="EMBL" id="KQK06310.1"/>
    </source>
</evidence>
<organism evidence="4">
    <name type="scientific">Brachypodium distachyon</name>
    <name type="common">Purple false brome</name>
    <name type="synonym">Trachynia distachya</name>
    <dbReference type="NCBI Taxonomy" id="15368"/>
    <lineage>
        <taxon>Eukaryota</taxon>
        <taxon>Viridiplantae</taxon>
        <taxon>Streptophyta</taxon>
        <taxon>Embryophyta</taxon>
        <taxon>Tracheophyta</taxon>
        <taxon>Spermatophyta</taxon>
        <taxon>Magnoliopsida</taxon>
        <taxon>Liliopsida</taxon>
        <taxon>Poales</taxon>
        <taxon>Poaceae</taxon>
        <taxon>BOP clade</taxon>
        <taxon>Pooideae</taxon>
        <taxon>Stipodae</taxon>
        <taxon>Brachypodieae</taxon>
        <taxon>Brachypodium</taxon>
    </lineage>
</organism>
<dbReference type="GO" id="GO:0080119">
    <property type="term" value="P:ER body organization"/>
    <property type="evidence" value="ECO:0000318"/>
    <property type="project" value="GO_Central"/>
</dbReference>
<dbReference type="AlphaFoldDB" id="I1HJI5"/>